<feature type="compositionally biased region" description="Polar residues" evidence="1">
    <location>
        <begin position="52"/>
        <end position="68"/>
    </location>
</feature>
<gene>
    <name evidence="2" type="ORF">POL25_04845</name>
</gene>
<keyword evidence="3" id="KW-1185">Reference proteome</keyword>
<proteinExistence type="predicted"/>
<comment type="caution">
    <text evidence="2">The sequence shown here is derived from an EMBL/GenBank/DDBJ whole genome shotgun (WGS) entry which is preliminary data.</text>
</comment>
<dbReference type="RefSeq" id="WP_272084653.1">
    <property type="nucleotide sequence ID" value="NZ_JAQNDL010000001.1"/>
</dbReference>
<evidence type="ECO:0000313" key="2">
    <source>
        <dbReference type="EMBL" id="MDC0716206.1"/>
    </source>
</evidence>
<accession>A0ABT5DUW8</accession>
<sequence>MLVHAVDADGLEIKLEVPTDAARDLAEGHVLVFTWSAHAIPVLVAEAQAPTTTQVRSASQMPSLSTPRTADEQFLELTGRQQPAASSIATGAPAADARSTTDGLAELLGVRMTGDSCRA</sequence>
<name>A0ABT5DUW8_9BACT</name>
<dbReference type="EMBL" id="JAQNDL010000001">
    <property type="protein sequence ID" value="MDC0716206.1"/>
    <property type="molecule type" value="Genomic_DNA"/>
</dbReference>
<feature type="region of interest" description="Disordered" evidence="1">
    <location>
        <begin position="52"/>
        <end position="97"/>
    </location>
</feature>
<evidence type="ECO:0000256" key="1">
    <source>
        <dbReference type="SAM" id="MobiDB-lite"/>
    </source>
</evidence>
<evidence type="ECO:0000313" key="3">
    <source>
        <dbReference type="Proteomes" id="UP001221686"/>
    </source>
</evidence>
<feature type="compositionally biased region" description="Low complexity" evidence="1">
    <location>
        <begin position="83"/>
        <end position="97"/>
    </location>
</feature>
<dbReference type="Proteomes" id="UP001221686">
    <property type="component" value="Unassembled WGS sequence"/>
</dbReference>
<protein>
    <submittedName>
        <fullName evidence="2">Uncharacterized protein</fullName>
    </submittedName>
</protein>
<organism evidence="2 3">
    <name type="scientific">Nannocystis bainbridge</name>
    <dbReference type="NCBI Taxonomy" id="2995303"/>
    <lineage>
        <taxon>Bacteria</taxon>
        <taxon>Pseudomonadati</taxon>
        <taxon>Myxococcota</taxon>
        <taxon>Polyangia</taxon>
        <taxon>Nannocystales</taxon>
        <taxon>Nannocystaceae</taxon>
        <taxon>Nannocystis</taxon>
    </lineage>
</organism>
<reference evidence="2 3" key="1">
    <citation type="submission" date="2022-11" db="EMBL/GenBank/DDBJ databases">
        <title>Minimal conservation of predation-associated metabolite biosynthetic gene clusters underscores biosynthetic potential of Myxococcota including descriptions for ten novel species: Archangium lansinium sp. nov., Myxococcus landrumus sp. nov., Nannocystis bai.</title>
        <authorList>
            <person name="Ahearne A."/>
            <person name="Stevens C."/>
            <person name="Dowd S."/>
        </authorList>
    </citation>
    <scope>NUCLEOTIDE SEQUENCE [LARGE SCALE GENOMIC DNA]</scope>
    <source>
        <strain evidence="2 3">BB15-2</strain>
    </source>
</reference>